<dbReference type="VEuPathDB" id="VectorBase:AAEL015099"/>
<evidence type="ECO:0000259" key="14">
    <source>
        <dbReference type="PROSITE" id="PS51466"/>
    </source>
</evidence>
<dbReference type="PROSITE" id="PS51044">
    <property type="entry name" value="ZF_SP_RING"/>
    <property type="match status" value="1"/>
</dbReference>
<keyword evidence="8" id="KW-0862">Zinc</keyword>
<keyword evidence="5" id="KW-0479">Metal-binding</keyword>
<comment type="pathway">
    <text evidence="2">Protein modification; protein sumoylation.</text>
</comment>
<organism evidence="15 16">
    <name type="scientific">Aedes aegypti</name>
    <name type="common">Yellowfever mosquito</name>
    <name type="synonym">Culex aegypti</name>
    <dbReference type="NCBI Taxonomy" id="7159"/>
    <lineage>
        <taxon>Eukaryota</taxon>
        <taxon>Metazoa</taxon>
        <taxon>Ecdysozoa</taxon>
        <taxon>Arthropoda</taxon>
        <taxon>Hexapoda</taxon>
        <taxon>Insecta</taxon>
        <taxon>Pterygota</taxon>
        <taxon>Neoptera</taxon>
        <taxon>Endopterygota</taxon>
        <taxon>Diptera</taxon>
        <taxon>Nematocera</taxon>
        <taxon>Culicoidea</taxon>
        <taxon>Culicidae</taxon>
        <taxon>Culicinae</taxon>
        <taxon>Aedini</taxon>
        <taxon>Aedes</taxon>
        <taxon>Stegomyia</taxon>
    </lineage>
</organism>
<dbReference type="PANTHER" id="PTHR10782">
    <property type="entry name" value="ZINC FINGER MIZ DOMAIN-CONTAINING PROTEIN"/>
    <property type="match status" value="1"/>
</dbReference>
<dbReference type="InterPro" id="IPR003034">
    <property type="entry name" value="SAP_dom"/>
</dbReference>
<name>Q1DH51_AEDAE</name>
<evidence type="ECO:0000256" key="4">
    <source>
        <dbReference type="ARBA" id="ARBA00022679"/>
    </source>
</evidence>
<evidence type="ECO:0000256" key="1">
    <source>
        <dbReference type="ARBA" id="ARBA00004123"/>
    </source>
</evidence>
<dbReference type="Pfam" id="PF14324">
    <property type="entry name" value="PINIT"/>
    <property type="match status" value="1"/>
</dbReference>
<dbReference type="AlphaFoldDB" id="Q1DH51"/>
<evidence type="ECO:0000256" key="5">
    <source>
        <dbReference type="ARBA" id="ARBA00022723"/>
    </source>
</evidence>
<keyword evidence="7" id="KW-0833">Ubl conjugation pathway</keyword>
<reference evidence="15" key="1">
    <citation type="submission" date="2005-10" db="EMBL/GenBank/DDBJ databases">
        <authorList>
            <person name="Loftus B.J."/>
            <person name="Nene V.M."/>
            <person name="Hannick L.I."/>
            <person name="Bidwell S."/>
            <person name="Haas B."/>
            <person name="Amedeo P."/>
            <person name="Orvis J."/>
            <person name="Wortman J.R."/>
            <person name="White O.R."/>
            <person name="Salzberg S."/>
            <person name="Shumway M."/>
            <person name="Koo H."/>
            <person name="Zhao Y."/>
            <person name="Holmes M."/>
            <person name="Miller J."/>
            <person name="Schatz M."/>
            <person name="Pop M."/>
            <person name="Pai G."/>
            <person name="Utterback T."/>
            <person name="Rogers Y.-H."/>
            <person name="Kravitz S."/>
            <person name="Fraser C.M."/>
        </authorList>
    </citation>
    <scope>NUCLEOTIDE SEQUENCE</scope>
    <source>
        <strain evidence="15">Liverpool</strain>
    </source>
</reference>
<dbReference type="PROSITE" id="PS51466">
    <property type="entry name" value="PINIT"/>
    <property type="match status" value="1"/>
</dbReference>
<evidence type="ECO:0000313" key="15">
    <source>
        <dbReference type="EMBL" id="EAT32489.1"/>
    </source>
</evidence>
<evidence type="ECO:0000256" key="11">
    <source>
        <dbReference type="SAM" id="MobiDB-lite"/>
    </source>
</evidence>
<evidence type="ECO:0000256" key="3">
    <source>
        <dbReference type="ARBA" id="ARBA00005383"/>
    </source>
</evidence>
<dbReference type="SMART" id="SM00513">
    <property type="entry name" value="SAP"/>
    <property type="match status" value="1"/>
</dbReference>
<evidence type="ECO:0000256" key="2">
    <source>
        <dbReference type="ARBA" id="ARBA00004718"/>
    </source>
</evidence>
<dbReference type="Pfam" id="PF02891">
    <property type="entry name" value="zf-MIZ"/>
    <property type="match status" value="1"/>
</dbReference>
<dbReference type="InterPro" id="IPR038654">
    <property type="entry name" value="PINIT_sf"/>
</dbReference>
<comment type="subcellular location">
    <subcellularLocation>
        <location evidence="1">Nucleus</location>
    </subcellularLocation>
</comment>
<dbReference type="InterPro" id="IPR004181">
    <property type="entry name" value="Znf_MIZ"/>
</dbReference>
<feature type="region of interest" description="Disordered" evidence="11">
    <location>
        <begin position="467"/>
        <end position="602"/>
    </location>
</feature>
<dbReference type="GO" id="GO:0000785">
    <property type="term" value="C:chromatin"/>
    <property type="evidence" value="ECO:0007669"/>
    <property type="project" value="TreeGrafter"/>
</dbReference>
<dbReference type="CDD" id="cd16790">
    <property type="entry name" value="SP-RING_PIAS"/>
    <property type="match status" value="1"/>
</dbReference>
<evidence type="ECO:0000256" key="8">
    <source>
        <dbReference type="ARBA" id="ARBA00022833"/>
    </source>
</evidence>
<dbReference type="PANTHER" id="PTHR10782:SF94">
    <property type="entry name" value="SUPPRESSOR OF VARIEGATION 2-10, ISOFORM I"/>
    <property type="match status" value="1"/>
</dbReference>
<comment type="similarity">
    <text evidence="3">Belongs to the PIAS family.</text>
</comment>
<dbReference type="GO" id="GO:0016925">
    <property type="term" value="P:protein sumoylation"/>
    <property type="evidence" value="ECO:0007669"/>
    <property type="project" value="UniProtKB-UniPathway"/>
</dbReference>
<feature type="domain" description="SP-RING-type" evidence="13">
    <location>
        <begin position="340"/>
        <end position="421"/>
    </location>
</feature>
<feature type="domain" description="SAP" evidence="12">
    <location>
        <begin position="17"/>
        <end position="51"/>
    </location>
</feature>
<feature type="compositionally biased region" description="Low complexity" evidence="11">
    <location>
        <begin position="531"/>
        <end position="555"/>
    </location>
</feature>
<feature type="domain" description="PINIT" evidence="14">
    <location>
        <begin position="142"/>
        <end position="308"/>
    </location>
</feature>
<evidence type="ECO:0000256" key="7">
    <source>
        <dbReference type="ARBA" id="ARBA00022786"/>
    </source>
</evidence>
<dbReference type="Gene3D" id="3.30.40.10">
    <property type="entry name" value="Zinc/RING finger domain, C3HC4 (zinc finger)"/>
    <property type="match status" value="1"/>
</dbReference>
<proteinExistence type="inferred from homology"/>
<evidence type="ECO:0000256" key="9">
    <source>
        <dbReference type="ARBA" id="ARBA00023242"/>
    </source>
</evidence>
<feature type="compositionally biased region" description="Polar residues" evidence="11">
    <location>
        <begin position="593"/>
        <end position="602"/>
    </location>
</feature>
<evidence type="ECO:0000256" key="6">
    <source>
        <dbReference type="ARBA" id="ARBA00022771"/>
    </source>
</evidence>
<dbReference type="Proteomes" id="UP000682892">
    <property type="component" value="Unassembled WGS sequence"/>
</dbReference>
<dbReference type="PROSITE" id="PS50800">
    <property type="entry name" value="SAP"/>
    <property type="match status" value="1"/>
</dbReference>
<sequence>MRKTRQAAEFTELKDLVHQLRVSDLQQLLGENNISRSGRKSELIERVLILVRQNISVLKYKVRDLHKKAQEETELLKQAAETPVITTQPIQPPPPVLPPEPPVISRVPQGMYQQQYANAVQNDNRGGQVHANGIVPIPYPEATPNPGYPIHPDVKLKKLAFFDVLATLLKPATLVPSNTTQRIQEGSFFFHLTPQQATDIATNRDIRNVNKIEHTIQVQLRFCLLETSCEQEDYFPPNIVVKVNNKLCPLPNPIPTNKPGVEPKRPPRPVNITPNVKLSPLVANHIAVSWCTEYNRGYAAACYLVRKLTSSQLLQRMKTKGVKPADYTRALIKEKLNEDADCEIATTMLKVSLVCPLGKMRMATPCRSSTCSHLQCFDASLYLQMNERKPTWNCPVCDKAAIYDNLVIDGYFQEVLASNKLSSEDNEIQLHKDGSWSTHVKTNDSCTLDTPSKPVQKVEVVSDDIEIITTDPPKSSINQASVISSSEPSSTTAPSSDTVDLTLSDSDDDLPLKRKTVTRAAAGGQSGTNVTTSSATTAASTTSSAMTAATATASAVSKPKMNGRSNGKRTLTMIDSRPDSTTENGTRRKSVRVQISQNGKLR</sequence>
<dbReference type="GO" id="GO:0097240">
    <property type="term" value="P:chromosome attachment to the nuclear envelope"/>
    <property type="evidence" value="ECO:0007669"/>
    <property type="project" value="UniProtKB-ARBA"/>
</dbReference>
<dbReference type="UniPathway" id="UPA00886"/>
<keyword evidence="4" id="KW-0808">Transferase</keyword>
<feature type="compositionally biased region" description="Low complexity" evidence="11">
    <location>
        <begin position="475"/>
        <end position="504"/>
    </location>
</feature>
<accession>Q1DH51</accession>
<evidence type="ECO:0000259" key="13">
    <source>
        <dbReference type="PROSITE" id="PS51044"/>
    </source>
</evidence>
<dbReference type="GO" id="GO:0061665">
    <property type="term" value="F:SUMO ligase activity"/>
    <property type="evidence" value="ECO:0007669"/>
    <property type="project" value="TreeGrafter"/>
</dbReference>
<dbReference type="Gene3D" id="1.10.720.30">
    <property type="entry name" value="SAP domain"/>
    <property type="match status" value="1"/>
</dbReference>
<evidence type="ECO:0000256" key="10">
    <source>
        <dbReference type="PROSITE-ProRule" id="PRU00452"/>
    </source>
</evidence>
<dbReference type="GO" id="GO:0008270">
    <property type="term" value="F:zinc ion binding"/>
    <property type="evidence" value="ECO:0007669"/>
    <property type="project" value="UniProtKB-KW"/>
</dbReference>
<keyword evidence="9" id="KW-0539">Nucleus</keyword>
<dbReference type="GO" id="GO:0005634">
    <property type="term" value="C:nucleus"/>
    <property type="evidence" value="ECO:0007669"/>
    <property type="project" value="UniProtKB-SubCell"/>
</dbReference>
<gene>
    <name evidence="15" type="ORF">AaeL_AAEL015099</name>
</gene>
<dbReference type="FunFam" id="2.60.120.780:FF:000001">
    <property type="entry name" value="E3 SUMO-protein ligase PIAS2 isoform X1"/>
    <property type="match status" value="1"/>
</dbReference>
<dbReference type="Pfam" id="PF02037">
    <property type="entry name" value="SAP"/>
    <property type="match status" value="1"/>
</dbReference>
<reference evidence="15" key="3">
    <citation type="submission" date="2012-09" db="EMBL/GenBank/DDBJ databases">
        <authorList>
            <consortium name="VectorBase"/>
        </authorList>
    </citation>
    <scope>NUCLEOTIDE SEQUENCE</scope>
    <source>
        <strain evidence="15">Liverpool</strain>
    </source>
</reference>
<dbReference type="Gene3D" id="2.60.120.780">
    <property type="entry name" value="PINIT domain"/>
    <property type="match status" value="1"/>
</dbReference>
<dbReference type="FunFam" id="3.30.40.10:FF:000247">
    <property type="entry name" value="Uncharacterized protein, isoform B"/>
    <property type="match status" value="1"/>
</dbReference>
<dbReference type="InterPro" id="IPR036361">
    <property type="entry name" value="SAP_dom_sf"/>
</dbReference>
<keyword evidence="6 10" id="KW-0863">Zinc-finger</keyword>
<reference evidence="15" key="2">
    <citation type="journal article" date="2007" name="Science">
        <title>Genome sequence of Aedes aegypti, a major arbovirus vector.</title>
        <authorList>
            <person name="Nene V."/>
            <person name="Wortman J.R."/>
            <person name="Lawson D."/>
            <person name="Haas B."/>
            <person name="Kodira C."/>
            <person name="Tu Z.J."/>
            <person name="Loftus B."/>
            <person name="Xi Z."/>
            <person name="Megy K."/>
            <person name="Grabherr M."/>
            <person name="Ren Q."/>
            <person name="Zdobnov E.M."/>
            <person name="Lobo N.F."/>
            <person name="Campbell K.S."/>
            <person name="Brown S.E."/>
            <person name="Bonaldo M.F."/>
            <person name="Zhu J."/>
            <person name="Sinkins S.P."/>
            <person name="Hogenkamp D.G."/>
            <person name="Amedeo P."/>
            <person name="Arensburger P."/>
            <person name="Atkinson P.W."/>
            <person name="Bidwell S."/>
            <person name="Biedler J."/>
            <person name="Birney E."/>
            <person name="Bruggner R.V."/>
            <person name="Costas J."/>
            <person name="Coy M.R."/>
            <person name="Crabtree J."/>
            <person name="Crawford M."/>
            <person name="Debruyn B."/>
            <person name="Decaprio D."/>
            <person name="Eiglmeier K."/>
            <person name="Eisenstadt E."/>
            <person name="El-Dorry H."/>
            <person name="Gelbart W.M."/>
            <person name="Gomes S.L."/>
            <person name="Hammond M."/>
            <person name="Hannick L.I."/>
            <person name="Hogan J.R."/>
            <person name="Holmes M.H."/>
            <person name="Jaffe D."/>
            <person name="Johnston J.S."/>
            <person name="Kennedy R.C."/>
            <person name="Koo H."/>
            <person name="Kravitz S."/>
            <person name="Kriventseva E.V."/>
            <person name="Kulp D."/>
            <person name="Labutti K."/>
            <person name="Lee E."/>
            <person name="Li S."/>
            <person name="Lovin D.D."/>
            <person name="Mao C."/>
            <person name="Mauceli E."/>
            <person name="Menck C.F."/>
            <person name="Miller J.R."/>
            <person name="Montgomery P."/>
            <person name="Mori A."/>
            <person name="Nascimento A.L."/>
            <person name="Naveira H.F."/>
            <person name="Nusbaum C."/>
            <person name="O'leary S."/>
            <person name="Orvis J."/>
            <person name="Pertea M."/>
            <person name="Quesneville H."/>
            <person name="Reidenbach K.R."/>
            <person name="Rogers Y.H."/>
            <person name="Roth C.W."/>
            <person name="Schneider J.R."/>
            <person name="Schatz M."/>
            <person name="Shumway M."/>
            <person name="Stanke M."/>
            <person name="Stinson E.O."/>
            <person name="Tubio J.M."/>
            <person name="Vanzee J.P."/>
            <person name="Verjovski-Almeida S."/>
            <person name="Werner D."/>
            <person name="White O."/>
            <person name="Wyder S."/>
            <person name="Zeng Q."/>
            <person name="Zhao Q."/>
            <person name="Zhao Y."/>
            <person name="Hill C.A."/>
            <person name="Raikhel A.S."/>
            <person name="Soares M.B."/>
            <person name="Knudson D.L."/>
            <person name="Lee N.H."/>
            <person name="Galagan J."/>
            <person name="Salzberg S.L."/>
            <person name="Paulsen I.T."/>
            <person name="Dimopoulos G."/>
            <person name="Collins F.H."/>
            <person name="Birren B."/>
            <person name="Fraser-Liggett C.M."/>
            <person name="Severson D.W."/>
        </authorList>
    </citation>
    <scope>NUCLEOTIDE SEQUENCE [LARGE SCALE GENOMIC DNA]</scope>
    <source>
        <strain evidence="15">Liverpool</strain>
    </source>
</reference>
<dbReference type="EMBL" id="CH899801">
    <property type="protein sequence ID" value="EAT32489.1"/>
    <property type="molecule type" value="Genomic_DNA"/>
</dbReference>
<dbReference type="SUPFAM" id="SSF68906">
    <property type="entry name" value="SAP domain"/>
    <property type="match status" value="1"/>
</dbReference>
<protein>
    <submittedName>
        <fullName evidence="15">AAEL015099-PD</fullName>
    </submittedName>
</protein>
<evidence type="ECO:0000259" key="12">
    <source>
        <dbReference type="PROSITE" id="PS50800"/>
    </source>
</evidence>
<dbReference type="GO" id="GO:0003712">
    <property type="term" value="F:transcription coregulator activity"/>
    <property type="evidence" value="ECO:0007669"/>
    <property type="project" value="TreeGrafter"/>
</dbReference>
<dbReference type="InterPro" id="IPR023321">
    <property type="entry name" value="PINIT"/>
</dbReference>
<dbReference type="GO" id="GO:0006357">
    <property type="term" value="P:regulation of transcription by RNA polymerase II"/>
    <property type="evidence" value="ECO:0007669"/>
    <property type="project" value="TreeGrafter"/>
</dbReference>
<evidence type="ECO:0000313" key="16">
    <source>
        <dbReference type="Proteomes" id="UP000682892"/>
    </source>
</evidence>
<dbReference type="InterPro" id="IPR013083">
    <property type="entry name" value="Znf_RING/FYVE/PHD"/>
</dbReference>